<sequence>MQRELNIQSVQGRMPVKFSVKTVNRILGILFQAFIIFCCLLVLFTSLKKGSSVWLKIIPLIVLFVALDNLLRHLTTLNSLVFTPDYLWLKYLLLPSVQIPYDNISKLELRKDITYNVFITYTDKKGKTRVLKCPASFPRMIEILYNIAELAPQAQMNDELAKMVNVIRDIKSKGEKVSDEV</sequence>
<comment type="caution">
    <text evidence="1">The sequence shown here is derived from an EMBL/GenBank/DDBJ whole genome shotgun (WGS) entry which is preliminary data.</text>
</comment>
<organism evidence="1 2">
    <name type="scientific">Candidatus Syntrophosphaera thermopropionivorans</name>
    <dbReference type="NCBI Taxonomy" id="2593015"/>
    <lineage>
        <taxon>Bacteria</taxon>
        <taxon>Pseudomonadati</taxon>
        <taxon>Candidatus Cloacimonadota</taxon>
        <taxon>Candidatus Cloacimonadia</taxon>
        <taxon>Candidatus Cloacimonadales</taxon>
        <taxon>Candidatus Cloacimonadaceae</taxon>
        <taxon>Candidatus Syntrophosphaera</taxon>
    </lineage>
</organism>
<dbReference type="Proteomes" id="UP000294588">
    <property type="component" value="Unassembled WGS sequence"/>
</dbReference>
<reference evidence="1" key="1">
    <citation type="submission" date="2019-03" db="EMBL/GenBank/DDBJ databases">
        <title>Candidatus Syntrophosphaera thermopropionivorans: a novel player in syntrophic propionate oxidation during anaerobic digestion.</title>
        <authorList>
            <person name="Dyksma S."/>
        </authorList>
    </citation>
    <scope>NUCLEOTIDE SEQUENCE</scope>
    <source>
        <strain evidence="1">W5</strain>
    </source>
</reference>
<protein>
    <submittedName>
        <fullName evidence="1">Uncharacterized protein</fullName>
    </submittedName>
</protein>
<name>A0AC61QIA2_9BACT</name>
<proteinExistence type="predicted"/>
<gene>
    <name evidence="1" type="ORF">E0946_05640</name>
</gene>
<keyword evidence="2" id="KW-1185">Reference proteome</keyword>
<evidence type="ECO:0000313" key="2">
    <source>
        <dbReference type="Proteomes" id="UP000294588"/>
    </source>
</evidence>
<dbReference type="EMBL" id="SMOG01000019">
    <property type="protein sequence ID" value="TDF72700.1"/>
    <property type="molecule type" value="Genomic_DNA"/>
</dbReference>
<evidence type="ECO:0000313" key="1">
    <source>
        <dbReference type="EMBL" id="TDF72700.1"/>
    </source>
</evidence>
<accession>A0AC61QIA2</accession>